<keyword evidence="4 8" id="KW-0479">Metal-binding</keyword>
<reference evidence="12" key="2">
    <citation type="submission" date="2015-01" db="EMBL/GenBank/DDBJ databases">
        <title>Evolutionary Origins and Diversification of the Mycorrhizal Mutualists.</title>
        <authorList>
            <consortium name="DOE Joint Genome Institute"/>
            <consortium name="Mycorrhizal Genomics Consortium"/>
            <person name="Kohler A."/>
            <person name="Kuo A."/>
            <person name="Nagy L.G."/>
            <person name="Floudas D."/>
            <person name="Copeland A."/>
            <person name="Barry K.W."/>
            <person name="Cichocki N."/>
            <person name="Veneault-Fourrey C."/>
            <person name="LaButti K."/>
            <person name="Lindquist E.A."/>
            <person name="Lipzen A."/>
            <person name="Lundell T."/>
            <person name="Morin E."/>
            <person name="Murat C."/>
            <person name="Riley R."/>
            <person name="Ohm R."/>
            <person name="Sun H."/>
            <person name="Tunlid A."/>
            <person name="Henrissat B."/>
            <person name="Grigoriev I.V."/>
            <person name="Hibbett D.S."/>
            <person name="Martin F."/>
        </authorList>
    </citation>
    <scope>NUCLEOTIDE SEQUENCE [LARGE SCALE GENOMIC DNA]</scope>
    <source>
        <strain evidence="12">Zn</strain>
    </source>
</reference>
<dbReference type="Gene3D" id="1.10.630.10">
    <property type="entry name" value="Cytochrome P450"/>
    <property type="match status" value="1"/>
</dbReference>
<keyword evidence="6 8" id="KW-0408">Iron</keyword>
<dbReference type="InterPro" id="IPR002401">
    <property type="entry name" value="Cyt_P450_E_grp-I"/>
</dbReference>
<dbReference type="CDD" id="cd11058">
    <property type="entry name" value="CYP60B-like"/>
    <property type="match status" value="1"/>
</dbReference>
<evidence type="ECO:0000256" key="5">
    <source>
        <dbReference type="ARBA" id="ARBA00023002"/>
    </source>
</evidence>
<dbReference type="InterPro" id="IPR017972">
    <property type="entry name" value="Cyt_P450_CS"/>
</dbReference>
<dbReference type="InParanoid" id="A0A0C3C6F6"/>
<keyword evidence="5 9" id="KW-0560">Oxidoreductase</keyword>
<keyword evidence="10" id="KW-0472">Membrane</keyword>
<evidence type="ECO:0000256" key="7">
    <source>
        <dbReference type="ARBA" id="ARBA00023033"/>
    </source>
</evidence>
<keyword evidence="12" id="KW-1185">Reference proteome</keyword>
<dbReference type="PANTHER" id="PTHR24305:SF230">
    <property type="entry name" value="P450, PUTATIVE (EUROFUNG)-RELATED"/>
    <property type="match status" value="1"/>
</dbReference>
<proteinExistence type="inferred from homology"/>
<feature type="transmembrane region" description="Helical" evidence="10">
    <location>
        <begin position="12"/>
        <end position="33"/>
    </location>
</feature>
<evidence type="ECO:0000256" key="1">
    <source>
        <dbReference type="ARBA" id="ARBA00001971"/>
    </source>
</evidence>
<evidence type="ECO:0000256" key="6">
    <source>
        <dbReference type="ARBA" id="ARBA00023004"/>
    </source>
</evidence>
<protein>
    <recommendedName>
        <fullName evidence="13">Cytochrome P450</fullName>
    </recommendedName>
</protein>
<evidence type="ECO:0000256" key="2">
    <source>
        <dbReference type="ARBA" id="ARBA00010617"/>
    </source>
</evidence>
<reference evidence="11 12" key="1">
    <citation type="submission" date="2014-04" db="EMBL/GenBank/DDBJ databases">
        <authorList>
            <consortium name="DOE Joint Genome Institute"/>
            <person name="Kuo A."/>
            <person name="Martino E."/>
            <person name="Perotto S."/>
            <person name="Kohler A."/>
            <person name="Nagy L.G."/>
            <person name="Floudas D."/>
            <person name="Copeland A."/>
            <person name="Barry K.W."/>
            <person name="Cichocki N."/>
            <person name="Veneault-Fourrey C."/>
            <person name="LaButti K."/>
            <person name="Lindquist E.A."/>
            <person name="Lipzen A."/>
            <person name="Lundell T."/>
            <person name="Morin E."/>
            <person name="Murat C."/>
            <person name="Sun H."/>
            <person name="Tunlid A."/>
            <person name="Henrissat B."/>
            <person name="Grigoriev I.V."/>
            <person name="Hibbett D.S."/>
            <person name="Martin F."/>
            <person name="Nordberg H.P."/>
            <person name="Cantor M.N."/>
            <person name="Hua S.X."/>
        </authorList>
    </citation>
    <scope>NUCLEOTIDE SEQUENCE [LARGE SCALE GENOMIC DNA]</scope>
    <source>
        <strain evidence="11 12">Zn</strain>
    </source>
</reference>
<organism evidence="11 12">
    <name type="scientific">Oidiodendron maius (strain Zn)</name>
    <dbReference type="NCBI Taxonomy" id="913774"/>
    <lineage>
        <taxon>Eukaryota</taxon>
        <taxon>Fungi</taxon>
        <taxon>Dikarya</taxon>
        <taxon>Ascomycota</taxon>
        <taxon>Pezizomycotina</taxon>
        <taxon>Leotiomycetes</taxon>
        <taxon>Leotiomycetes incertae sedis</taxon>
        <taxon>Myxotrichaceae</taxon>
        <taxon>Oidiodendron</taxon>
    </lineage>
</organism>
<dbReference type="AlphaFoldDB" id="A0A0C3C6F6"/>
<accession>A0A0C3C6F6</accession>
<comment type="similarity">
    <text evidence="2 9">Belongs to the cytochrome P450 family.</text>
</comment>
<dbReference type="HOGENOM" id="CLU_001570_14_11_1"/>
<evidence type="ECO:0000256" key="4">
    <source>
        <dbReference type="ARBA" id="ARBA00022723"/>
    </source>
</evidence>
<sequence length="496" mass="56182">MFGARQQTSRDIFLHCSLLTADEVLILPVWRIFHNLFRHPLRRFPGPLSHGASRLPIVAQLWRGKLVYHLEVLHARYGPVVRTAPDELSFLDTMAWKDIYGRRVGLTSGVPEIPKWQRFYRVHATKGQTTIMNADTELHTRLRRQLAQGFSERSMREQEGIIGGHVDLLLRRLREGRGTVVNMTTWYIWTTSDIISDLALGSSFGCLENQDWHPWVRQFASSSKEFTYISGLRMLGLDWLVGMILSKILTLTAEALKKRIAQGVERPDLIEELLKNLKSEQSLDFESIHGTARSLILAGSETTASLLCGVTFQLLTNAEALERVKKEVRSAFSSEKEITLLSVNSLSYMLACINEALRLYPPIPSGLPRYTPPGGAVIAGHDVPENTVVYIPPVAMYRTPMHWTDPDSYHPERFLNQPDFANDHLDALQPFSVGPRNCIGMNLAFAETRLILARILFSFDLDLSLDSVNWLKAQDAHFLWRKPALNVTLIPVPIPN</sequence>
<dbReference type="InterPro" id="IPR050121">
    <property type="entry name" value="Cytochrome_P450_monoxygenase"/>
</dbReference>
<dbReference type="InterPro" id="IPR001128">
    <property type="entry name" value="Cyt_P450"/>
</dbReference>
<dbReference type="GO" id="GO:0005506">
    <property type="term" value="F:iron ion binding"/>
    <property type="evidence" value="ECO:0007669"/>
    <property type="project" value="InterPro"/>
</dbReference>
<keyword evidence="10" id="KW-0812">Transmembrane</keyword>
<dbReference type="InterPro" id="IPR036396">
    <property type="entry name" value="Cyt_P450_sf"/>
</dbReference>
<dbReference type="SUPFAM" id="SSF48264">
    <property type="entry name" value="Cytochrome P450"/>
    <property type="match status" value="1"/>
</dbReference>
<dbReference type="Proteomes" id="UP000054321">
    <property type="component" value="Unassembled WGS sequence"/>
</dbReference>
<dbReference type="PRINTS" id="PR00463">
    <property type="entry name" value="EP450I"/>
</dbReference>
<gene>
    <name evidence="11" type="ORF">OIDMADRAFT_172762</name>
</gene>
<evidence type="ECO:0000313" key="12">
    <source>
        <dbReference type="Proteomes" id="UP000054321"/>
    </source>
</evidence>
<dbReference type="GO" id="GO:0004497">
    <property type="term" value="F:monooxygenase activity"/>
    <property type="evidence" value="ECO:0007669"/>
    <property type="project" value="UniProtKB-KW"/>
</dbReference>
<keyword evidence="7 9" id="KW-0503">Monooxygenase</keyword>
<dbReference type="PRINTS" id="PR00385">
    <property type="entry name" value="P450"/>
</dbReference>
<dbReference type="PROSITE" id="PS00086">
    <property type="entry name" value="CYTOCHROME_P450"/>
    <property type="match status" value="1"/>
</dbReference>
<name>A0A0C3C6F6_OIDMZ</name>
<dbReference type="PANTHER" id="PTHR24305">
    <property type="entry name" value="CYTOCHROME P450"/>
    <property type="match status" value="1"/>
</dbReference>
<keyword evidence="3 8" id="KW-0349">Heme</keyword>
<dbReference type="OrthoDB" id="1470350at2759"/>
<dbReference type="STRING" id="913774.A0A0C3C6F6"/>
<keyword evidence="10" id="KW-1133">Transmembrane helix</keyword>
<dbReference type="Pfam" id="PF00067">
    <property type="entry name" value="p450"/>
    <property type="match status" value="1"/>
</dbReference>
<evidence type="ECO:0000256" key="9">
    <source>
        <dbReference type="RuleBase" id="RU000461"/>
    </source>
</evidence>
<comment type="cofactor">
    <cofactor evidence="1 8">
        <name>heme</name>
        <dbReference type="ChEBI" id="CHEBI:30413"/>
    </cofactor>
</comment>
<evidence type="ECO:0008006" key="13">
    <source>
        <dbReference type="Google" id="ProtNLM"/>
    </source>
</evidence>
<dbReference type="EMBL" id="KN832890">
    <property type="protein sequence ID" value="KIM94468.1"/>
    <property type="molecule type" value="Genomic_DNA"/>
</dbReference>
<dbReference type="GO" id="GO:0016705">
    <property type="term" value="F:oxidoreductase activity, acting on paired donors, with incorporation or reduction of molecular oxygen"/>
    <property type="evidence" value="ECO:0007669"/>
    <property type="project" value="InterPro"/>
</dbReference>
<evidence type="ECO:0000256" key="3">
    <source>
        <dbReference type="ARBA" id="ARBA00022617"/>
    </source>
</evidence>
<evidence type="ECO:0000313" key="11">
    <source>
        <dbReference type="EMBL" id="KIM94468.1"/>
    </source>
</evidence>
<feature type="binding site" description="axial binding residue" evidence="8">
    <location>
        <position position="438"/>
    </location>
    <ligand>
        <name>heme</name>
        <dbReference type="ChEBI" id="CHEBI:30413"/>
    </ligand>
    <ligandPart>
        <name>Fe</name>
        <dbReference type="ChEBI" id="CHEBI:18248"/>
    </ligandPart>
</feature>
<evidence type="ECO:0000256" key="8">
    <source>
        <dbReference type="PIRSR" id="PIRSR602401-1"/>
    </source>
</evidence>
<dbReference type="GO" id="GO:0020037">
    <property type="term" value="F:heme binding"/>
    <property type="evidence" value="ECO:0007669"/>
    <property type="project" value="InterPro"/>
</dbReference>
<evidence type="ECO:0000256" key="10">
    <source>
        <dbReference type="SAM" id="Phobius"/>
    </source>
</evidence>